<gene>
    <name evidence="1" type="ORF">NM203_00285</name>
</gene>
<protein>
    <recommendedName>
        <fullName evidence="3">Polyketide cyclase</fullName>
    </recommendedName>
</protein>
<dbReference type="Proteomes" id="UP001651690">
    <property type="component" value="Unassembled WGS sequence"/>
</dbReference>
<dbReference type="RefSeq" id="WP_255057588.1">
    <property type="nucleotide sequence ID" value="NZ_JANDBD010000001.1"/>
</dbReference>
<organism evidence="1 2">
    <name type="scientific">Mycolicibacterium arenosum</name>
    <dbReference type="NCBI Taxonomy" id="2952157"/>
    <lineage>
        <taxon>Bacteria</taxon>
        <taxon>Bacillati</taxon>
        <taxon>Actinomycetota</taxon>
        <taxon>Actinomycetes</taxon>
        <taxon>Mycobacteriales</taxon>
        <taxon>Mycobacteriaceae</taxon>
        <taxon>Mycolicibacterium</taxon>
    </lineage>
</organism>
<keyword evidence="2" id="KW-1185">Reference proteome</keyword>
<evidence type="ECO:0008006" key="3">
    <source>
        <dbReference type="Google" id="ProtNLM"/>
    </source>
</evidence>
<evidence type="ECO:0000313" key="2">
    <source>
        <dbReference type="Proteomes" id="UP001651690"/>
    </source>
</evidence>
<dbReference type="EMBL" id="JANDBD010000001">
    <property type="protein sequence ID" value="MCP9270613.1"/>
    <property type="molecule type" value="Genomic_DNA"/>
</dbReference>
<accession>A0ABT1LUN5</accession>
<sequence>MGTQHRIVSSVMAAAGFGAGYHRHVRPWMYTWGADPTEVDAELPGDDLVGAHLPRTTRAVTIDAAPDEVWPWLAQIGEGRGGFYSYAWLERLVGADIHNADRVHPDWQELHVGDTVWLARRFGPRARQVVAAVAENSHLVLVSPPDFDRLGRGEKASGAWVFVVRGIEGGWSRLLVRGSGGAVGKPWFDIPHFVMEQKMMRGIRERAEKLRSEKVLTSARTPRLVTEAHLR</sequence>
<reference evidence="1 2" key="1">
    <citation type="submission" date="2022-06" db="EMBL/GenBank/DDBJ databases">
        <title>Mycolicibacterium sp. CAU 1645 isolated from seawater.</title>
        <authorList>
            <person name="Kim W."/>
        </authorList>
    </citation>
    <scope>NUCLEOTIDE SEQUENCE [LARGE SCALE GENOMIC DNA]</scope>
    <source>
        <strain evidence="1 2">CAU 1645</strain>
    </source>
</reference>
<evidence type="ECO:0000313" key="1">
    <source>
        <dbReference type="EMBL" id="MCP9270613.1"/>
    </source>
</evidence>
<proteinExistence type="predicted"/>
<name>A0ABT1LUN5_9MYCO</name>
<comment type="caution">
    <text evidence="1">The sequence shown here is derived from an EMBL/GenBank/DDBJ whole genome shotgun (WGS) entry which is preliminary data.</text>
</comment>